<evidence type="ECO:0000256" key="1">
    <source>
        <dbReference type="ARBA" id="ARBA00008950"/>
    </source>
</evidence>
<dbReference type="AlphaFoldDB" id="A0A1H8HDI8"/>
<reference evidence="4 5" key="1">
    <citation type="submission" date="2016-10" db="EMBL/GenBank/DDBJ databases">
        <authorList>
            <person name="de Groot N.N."/>
        </authorList>
    </citation>
    <scope>NUCLEOTIDE SEQUENCE [LARGE SCALE GENOMIC DNA]</scope>
    <source>
        <strain evidence="4 5">Calf135</strain>
    </source>
</reference>
<dbReference type="Pfam" id="PF12850">
    <property type="entry name" value="Metallophos_2"/>
    <property type="match status" value="1"/>
</dbReference>
<dbReference type="CDD" id="cd00841">
    <property type="entry name" value="MPP_YfcE"/>
    <property type="match status" value="1"/>
</dbReference>
<dbReference type="NCBIfam" id="NF006988">
    <property type="entry name" value="PRK09453.1"/>
    <property type="match status" value="1"/>
</dbReference>
<dbReference type="EC" id="3.1.4.-" evidence="2"/>
<evidence type="ECO:0000256" key="2">
    <source>
        <dbReference type="RuleBase" id="RU362039"/>
    </source>
</evidence>
<keyword evidence="5" id="KW-1185">Reference proteome</keyword>
<sequence>MKYFVMSDIHGSSFYLKKAMEIFEEENADFILILGDILYHGARNDLPKGYNPKEIIEILNKNAEIIMAVRGNCESEVDQMVLDFPIQASYSNMIFEGKRLFITHGHLYNEKNKVKLPENSCFLSGHTHILKAEKIDGIHYLNPGSISIPKNNNPHSYAILDNNEFIVKTLDGDIILRHELI</sequence>
<dbReference type="PANTHER" id="PTHR11124">
    <property type="entry name" value="VACUOLAR SORTING PROTEIN VPS29"/>
    <property type="match status" value="1"/>
</dbReference>
<dbReference type="GO" id="GO:0016787">
    <property type="term" value="F:hydrolase activity"/>
    <property type="evidence" value="ECO:0007669"/>
    <property type="project" value="UniProtKB-UniRule"/>
</dbReference>
<keyword evidence="2" id="KW-0479">Metal-binding</keyword>
<name>A0A1H8HDI8_9FIRM</name>
<dbReference type="InterPro" id="IPR000979">
    <property type="entry name" value="Phosphodiesterase_MJ0936/Vps29"/>
</dbReference>
<organism evidence="4 5">
    <name type="scientific">Peptostreptococcus russellii</name>
    <dbReference type="NCBI Taxonomy" id="215200"/>
    <lineage>
        <taxon>Bacteria</taxon>
        <taxon>Bacillati</taxon>
        <taxon>Bacillota</taxon>
        <taxon>Clostridia</taxon>
        <taxon>Peptostreptococcales</taxon>
        <taxon>Peptostreptococcaceae</taxon>
        <taxon>Peptostreptococcus</taxon>
    </lineage>
</organism>
<evidence type="ECO:0000313" key="5">
    <source>
        <dbReference type="Proteomes" id="UP000199512"/>
    </source>
</evidence>
<dbReference type="RefSeq" id="WP_091975171.1">
    <property type="nucleotide sequence ID" value="NZ_CAUWDX010000001.1"/>
</dbReference>
<accession>A0A1H8HDI8</accession>
<dbReference type="STRING" id="215200.SAMN05216454_105104"/>
<dbReference type="GO" id="GO:0046872">
    <property type="term" value="F:metal ion binding"/>
    <property type="evidence" value="ECO:0007669"/>
    <property type="project" value="UniProtKB-KW"/>
</dbReference>
<evidence type="ECO:0000313" key="4">
    <source>
        <dbReference type="EMBL" id="SEN54316.1"/>
    </source>
</evidence>
<protein>
    <recommendedName>
        <fullName evidence="2">Phosphoesterase</fullName>
        <ecNumber evidence="2">3.1.4.-</ecNumber>
    </recommendedName>
</protein>
<dbReference type="InterPro" id="IPR024654">
    <property type="entry name" value="Calcineurin-like_PHP_lpxH"/>
</dbReference>
<dbReference type="Proteomes" id="UP000199512">
    <property type="component" value="Unassembled WGS sequence"/>
</dbReference>
<proteinExistence type="inferred from homology"/>
<dbReference type="NCBIfam" id="TIGR00040">
    <property type="entry name" value="yfcE"/>
    <property type="match status" value="1"/>
</dbReference>
<dbReference type="OrthoDB" id="9800565at2"/>
<comment type="cofactor">
    <cofactor evidence="2">
        <name>a divalent metal cation</name>
        <dbReference type="ChEBI" id="CHEBI:60240"/>
    </cofactor>
</comment>
<dbReference type="SUPFAM" id="SSF56300">
    <property type="entry name" value="Metallo-dependent phosphatases"/>
    <property type="match status" value="1"/>
</dbReference>
<dbReference type="Gene3D" id="3.60.21.10">
    <property type="match status" value="1"/>
</dbReference>
<gene>
    <name evidence="4" type="ORF">SAMN05216454_105104</name>
</gene>
<comment type="similarity">
    <text evidence="1 2">Belongs to the metallophosphoesterase superfamily. YfcE family.</text>
</comment>
<dbReference type="InterPro" id="IPR029052">
    <property type="entry name" value="Metallo-depent_PP-like"/>
</dbReference>
<dbReference type="InterPro" id="IPR041802">
    <property type="entry name" value="MPP_YfcE"/>
</dbReference>
<evidence type="ECO:0000259" key="3">
    <source>
        <dbReference type="Pfam" id="PF12850"/>
    </source>
</evidence>
<feature type="domain" description="Calcineurin-like phosphoesterase" evidence="3">
    <location>
        <begin position="1"/>
        <end position="162"/>
    </location>
</feature>
<dbReference type="EMBL" id="FODF01000005">
    <property type="protein sequence ID" value="SEN54316.1"/>
    <property type="molecule type" value="Genomic_DNA"/>
</dbReference>